<protein>
    <submittedName>
        <fullName evidence="1">IS630 family transposase</fullName>
    </submittedName>
</protein>
<dbReference type="InterPro" id="IPR009057">
    <property type="entry name" value="Homeodomain-like_sf"/>
</dbReference>
<evidence type="ECO:0000313" key="2">
    <source>
        <dbReference type="Proteomes" id="UP000626554"/>
    </source>
</evidence>
<dbReference type="EMBL" id="JABKAV010000133">
    <property type="protein sequence ID" value="NVO86826.1"/>
    <property type="molecule type" value="Genomic_DNA"/>
</dbReference>
<keyword evidence="2" id="KW-1185">Reference proteome</keyword>
<feature type="non-terminal residue" evidence="1">
    <location>
        <position position="50"/>
    </location>
</feature>
<proteinExistence type="predicted"/>
<sequence>MKAYSLDLRQRVAAAYTELGATHPAVAARFCVSVSFVEKLLQHQRVSGTV</sequence>
<comment type="caution">
    <text evidence="1">The sequence shown here is derived from an EMBL/GenBank/DDBJ whole genome shotgun (WGS) entry which is preliminary data.</text>
</comment>
<dbReference type="Proteomes" id="UP000626554">
    <property type="component" value="Unassembled WGS sequence"/>
</dbReference>
<reference evidence="1 2" key="1">
    <citation type="submission" date="2020-05" db="EMBL/GenBank/DDBJ databases">
        <title>Hymenobacter terrestris sp. nov. and Hymenobacter lapidiphilus sp. nov., isolated from regoliths in Antarctica.</title>
        <authorList>
            <person name="Sedlacek I."/>
            <person name="Pantucek R."/>
            <person name="Zeman M."/>
            <person name="Holochova P."/>
            <person name="Kralova S."/>
            <person name="Stankova E."/>
            <person name="Sedo O."/>
            <person name="Micenkova L."/>
            <person name="Svec P."/>
            <person name="Gupta V."/>
            <person name="Sood U."/>
            <person name="Korpole U.S."/>
            <person name="Lal R."/>
        </authorList>
    </citation>
    <scope>NUCLEOTIDE SEQUENCE [LARGE SCALE GENOMIC DNA]</scope>
    <source>
        <strain evidence="1 2">P5252</strain>
    </source>
</reference>
<dbReference type="SUPFAM" id="SSF46689">
    <property type="entry name" value="Homeodomain-like"/>
    <property type="match status" value="1"/>
</dbReference>
<gene>
    <name evidence="1" type="ORF">HW556_18240</name>
</gene>
<accession>A0ABX2Q779</accession>
<organism evidence="1 2">
    <name type="scientific">Hymenobacter terrestris</name>
    <dbReference type="NCBI Taxonomy" id="2748310"/>
    <lineage>
        <taxon>Bacteria</taxon>
        <taxon>Pseudomonadati</taxon>
        <taxon>Bacteroidota</taxon>
        <taxon>Cytophagia</taxon>
        <taxon>Cytophagales</taxon>
        <taxon>Hymenobacteraceae</taxon>
        <taxon>Hymenobacter</taxon>
    </lineage>
</organism>
<evidence type="ECO:0000313" key="1">
    <source>
        <dbReference type="EMBL" id="NVO86826.1"/>
    </source>
</evidence>
<name>A0ABX2Q779_9BACT</name>